<keyword evidence="4" id="KW-0238">DNA-binding</keyword>
<comment type="caution">
    <text evidence="4">The sequence shown here is derived from an EMBL/GenBank/DDBJ whole genome shotgun (WGS) entry which is preliminary data.</text>
</comment>
<dbReference type="PANTHER" id="PTHR30121:SF11">
    <property type="entry name" value="AAA+ ATPASE DOMAIN-CONTAINING PROTEIN"/>
    <property type="match status" value="1"/>
</dbReference>
<dbReference type="InterPro" id="IPR027417">
    <property type="entry name" value="P-loop_NTPase"/>
</dbReference>
<evidence type="ECO:0000256" key="1">
    <source>
        <dbReference type="SAM" id="MobiDB-lite"/>
    </source>
</evidence>
<dbReference type="GO" id="GO:0003677">
    <property type="term" value="F:DNA binding"/>
    <property type="evidence" value="ECO:0007669"/>
    <property type="project" value="UniProtKB-KW"/>
</dbReference>
<gene>
    <name evidence="4" type="ORF">F8568_045150</name>
</gene>
<dbReference type="RefSeq" id="WP_151600325.1">
    <property type="nucleotide sequence ID" value="NZ_WBMS02000073.1"/>
</dbReference>
<feature type="region of interest" description="Disordered" evidence="1">
    <location>
        <begin position="826"/>
        <end position="853"/>
    </location>
</feature>
<organism evidence="4 5">
    <name type="scientific">Actinomadura physcomitrii</name>
    <dbReference type="NCBI Taxonomy" id="2650748"/>
    <lineage>
        <taxon>Bacteria</taxon>
        <taxon>Bacillati</taxon>
        <taxon>Actinomycetota</taxon>
        <taxon>Actinomycetes</taxon>
        <taxon>Streptosporangiales</taxon>
        <taxon>Thermomonosporaceae</taxon>
        <taxon>Actinomadura</taxon>
    </lineage>
</organism>
<dbReference type="InterPro" id="IPR058441">
    <property type="entry name" value="DUF8128"/>
</dbReference>
<protein>
    <submittedName>
        <fullName evidence="4">Type IV secretion system DNA-binding domain-containing protein</fullName>
    </submittedName>
</protein>
<evidence type="ECO:0000259" key="3">
    <source>
        <dbReference type="Pfam" id="PF26449"/>
    </source>
</evidence>
<dbReference type="AlphaFoldDB" id="A0A6I4MTY8"/>
<keyword evidence="5" id="KW-1185">Reference proteome</keyword>
<name>A0A6I4MTY8_9ACTN</name>
<dbReference type="EMBL" id="WBMS02000073">
    <property type="protein sequence ID" value="MWA07397.1"/>
    <property type="molecule type" value="Genomic_DNA"/>
</dbReference>
<evidence type="ECO:0000259" key="2">
    <source>
        <dbReference type="Pfam" id="PF01935"/>
    </source>
</evidence>
<dbReference type="InterPro" id="IPR051162">
    <property type="entry name" value="T4SS_component"/>
</dbReference>
<dbReference type="Pfam" id="PF26449">
    <property type="entry name" value="DUF8128"/>
    <property type="match status" value="1"/>
</dbReference>
<proteinExistence type="predicted"/>
<evidence type="ECO:0000313" key="5">
    <source>
        <dbReference type="Proteomes" id="UP000462055"/>
    </source>
</evidence>
<dbReference type="SUPFAM" id="SSF52540">
    <property type="entry name" value="P-loop containing nucleoside triphosphate hydrolases"/>
    <property type="match status" value="1"/>
</dbReference>
<feature type="domain" description="Helicase HerA central" evidence="2">
    <location>
        <begin position="409"/>
        <end position="457"/>
    </location>
</feature>
<dbReference type="Pfam" id="PF01935">
    <property type="entry name" value="DUF87"/>
    <property type="match status" value="1"/>
</dbReference>
<accession>A0A6I4MTY8</accession>
<reference evidence="4" key="1">
    <citation type="submission" date="2019-12" db="EMBL/GenBank/DDBJ databases">
        <title>Actinomadura physcomitrii sp. nov., a novel actinomycete isolated from moss [Physcomitrium sphaericum (Ludw) Fuernr].</title>
        <authorList>
            <person name="Zhuang X."/>
        </authorList>
    </citation>
    <scope>NUCLEOTIDE SEQUENCE [LARGE SCALE GENOMIC DNA]</scope>
    <source>
        <strain evidence="4">LD22</strain>
    </source>
</reference>
<dbReference type="PANTHER" id="PTHR30121">
    <property type="entry name" value="UNCHARACTERIZED PROTEIN YJGR-RELATED"/>
    <property type="match status" value="1"/>
</dbReference>
<evidence type="ECO:0000313" key="4">
    <source>
        <dbReference type="EMBL" id="MWA07397.1"/>
    </source>
</evidence>
<sequence>MNPMSHLASTDDTTGSGLYGLLSDLGHAPHRLIDHAIDMATGYGPAIAAGIAGAAVGWTAFGWVLRDWRNSRLIPGARLIEVAVPPKVEPASAAAWWGRLIGLTNPAWKRLLYGQPHLAFEYWADHNGVRFRIWVPGTIPPGIVEKTIQASWPGATLMTHPATPPLPVDQGYNAAGGRLILARPEHFPLAHHHDADPLRGLLGTASGLAEGEHLAVQILARPAIGRRLGKAYRAASALRGGRSTAPQSHLFDFVTPGMSGHHNPTELTRQHPEHAEQVRAILAKAAQPRFEVQIRYGVASRHLDQVQAGWLRAHAHETASTFALFTSGHQYLRRRRLHSPAARLADRRLHRGYLLSVPELAAIAHLPYDLAAPGVARAGARPIAPSPAIPVSGPGVRVLGDSDAGVPRPVGLTVVGARQHLHVLGQTGVGKSTFLANLILSDAAAGRGALVIDPKGDLIADVLQRLPERAIGNTVVFDPAAAGRPPCLNVLAGRDPAFAAESIVTTFRRCFTSAWGPRLDDLLRSACLTLTRVNGTRATLGDIPKLLIDTAYRARITARLTDELLAGFWASYDELTPAARASMISPVMNKLRAVLLRPFIRDTLSGGASTVDLTATLATGGLILARLPKGVLGEDAVRLFGSLLLAHTWQAITPRATQAEHDRPDAAAYIDEAHNFLNLPGSISDILAEARAYRLSLTLAHQHLSQLPKDLREAVSADARNKIYFAASPEDATDLARHTAPLLSPHDLSHLGAYQAAARLMDGNTPTPPFTFRTRPLADPVPGRAQAIRRTSRERFAPQHVQRSIPDVGLRDLDAQPTTPGIHVEAAYGTVSPDEPGTSDRIPTGPSIEKELP</sequence>
<dbReference type="CDD" id="cd01127">
    <property type="entry name" value="TrwB_TraG_TraD_VirD4"/>
    <property type="match status" value="2"/>
</dbReference>
<dbReference type="Proteomes" id="UP000462055">
    <property type="component" value="Unassembled WGS sequence"/>
</dbReference>
<dbReference type="InterPro" id="IPR002789">
    <property type="entry name" value="HerA_central"/>
</dbReference>
<feature type="domain" description="DUF8128" evidence="3">
    <location>
        <begin position="115"/>
        <end position="368"/>
    </location>
</feature>
<dbReference type="Gene3D" id="3.40.50.300">
    <property type="entry name" value="P-loop containing nucleotide triphosphate hydrolases"/>
    <property type="match status" value="2"/>
</dbReference>